<dbReference type="Pfam" id="PF21264">
    <property type="entry name" value="DYNC2H1_AAA_dom"/>
    <property type="match status" value="1"/>
</dbReference>
<dbReference type="GO" id="GO:0005524">
    <property type="term" value="F:ATP binding"/>
    <property type="evidence" value="ECO:0007669"/>
    <property type="project" value="UniProtKB-KW"/>
</dbReference>
<gene>
    <name evidence="15" type="ORF">RI129_007925</name>
</gene>
<feature type="domain" description="Dynein heavy chain linker" evidence="12">
    <location>
        <begin position="954"/>
        <end position="1352"/>
    </location>
</feature>
<dbReference type="InterPro" id="IPR027417">
    <property type="entry name" value="P-loop_NTPase"/>
</dbReference>
<evidence type="ECO:0000256" key="3">
    <source>
        <dbReference type="ARBA" id="ARBA00022490"/>
    </source>
</evidence>
<dbReference type="InterPro" id="IPR013602">
    <property type="entry name" value="Dynein_heavy_linker"/>
</dbReference>
<keyword evidence="6" id="KW-0067">ATP-binding</keyword>
<evidence type="ECO:0000259" key="12">
    <source>
        <dbReference type="Pfam" id="PF08393"/>
    </source>
</evidence>
<evidence type="ECO:0000256" key="2">
    <source>
        <dbReference type="ARBA" id="ARBA00008887"/>
    </source>
</evidence>
<dbReference type="Pfam" id="PF12774">
    <property type="entry name" value="AAA_6"/>
    <property type="match status" value="1"/>
</dbReference>
<comment type="similarity">
    <text evidence="2">Belongs to the dynein heavy chain family.</text>
</comment>
<dbReference type="Pfam" id="PF08393">
    <property type="entry name" value="DHC_N2"/>
    <property type="match status" value="1"/>
</dbReference>
<keyword evidence="7" id="KW-0243">Dynein</keyword>
<evidence type="ECO:0000313" key="16">
    <source>
        <dbReference type="Proteomes" id="UP001329430"/>
    </source>
</evidence>
<dbReference type="Pfam" id="PF08385">
    <property type="entry name" value="DHC_N1"/>
    <property type="match status" value="1"/>
</dbReference>
<dbReference type="FunFam" id="3.20.180.20:FF:000002">
    <property type="entry name" value="Cytoplasmic dynein heavy chain 1"/>
    <property type="match status" value="1"/>
</dbReference>
<dbReference type="SUPFAM" id="SSF52540">
    <property type="entry name" value="P-loop containing nucleoside triphosphate hydrolases"/>
    <property type="match status" value="2"/>
</dbReference>
<dbReference type="Gene3D" id="3.20.180.20">
    <property type="entry name" value="Dynein heavy chain, N-terminal domain 2"/>
    <property type="match status" value="1"/>
</dbReference>
<protein>
    <recommendedName>
        <fullName evidence="17">Cytoplasmic dynein 2 heavy chain 1</fullName>
    </recommendedName>
</protein>
<evidence type="ECO:0000256" key="9">
    <source>
        <dbReference type="ARBA" id="ARBA00023175"/>
    </source>
</evidence>
<evidence type="ECO:0008006" key="17">
    <source>
        <dbReference type="Google" id="ProtNLM"/>
    </source>
</evidence>
<dbReference type="Gene3D" id="1.10.8.710">
    <property type="match status" value="1"/>
</dbReference>
<dbReference type="EMBL" id="JAVRBK010000005">
    <property type="protein sequence ID" value="KAK5644080.1"/>
    <property type="molecule type" value="Genomic_DNA"/>
</dbReference>
<comment type="caution">
    <text evidence="15">The sequence shown here is derived from an EMBL/GenBank/DDBJ whole genome shotgun (WGS) entry which is preliminary data.</text>
</comment>
<dbReference type="InterPro" id="IPR042222">
    <property type="entry name" value="Dynein_2_N"/>
</dbReference>
<feature type="domain" description="Dynein heavy chain tail" evidence="11">
    <location>
        <begin position="62"/>
        <end position="508"/>
    </location>
</feature>
<keyword evidence="5" id="KW-0547">Nucleotide-binding</keyword>
<evidence type="ECO:0000259" key="14">
    <source>
        <dbReference type="Pfam" id="PF21264"/>
    </source>
</evidence>
<feature type="domain" description="Cytoplasmic dynein 2 heavy chain 1 AAA+ ATPase" evidence="14">
    <location>
        <begin position="1961"/>
        <end position="2054"/>
    </location>
</feature>
<name>A0AAN7V8U4_9COLE</name>
<organism evidence="15 16">
    <name type="scientific">Pyrocoelia pectoralis</name>
    <dbReference type="NCBI Taxonomy" id="417401"/>
    <lineage>
        <taxon>Eukaryota</taxon>
        <taxon>Metazoa</taxon>
        <taxon>Ecdysozoa</taxon>
        <taxon>Arthropoda</taxon>
        <taxon>Hexapoda</taxon>
        <taxon>Insecta</taxon>
        <taxon>Pterygota</taxon>
        <taxon>Neoptera</taxon>
        <taxon>Endopterygota</taxon>
        <taxon>Coleoptera</taxon>
        <taxon>Polyphaga</taxon>
        <taxon>Elateriformia</taxon>
        <taxon>Elateroidea</taxon>
        <taxon>Lampyridae</taxon>
        <taxon>Lampyrinae</taxon>
        <taxon>Pyrocoelia</taxon>
    </lineage>
</organism>
<dbReference type="PANTHER" id="PTHR45703">
    <property type="entry name" value="DYNEIN HEAVY CHAIN"/>
    <property type="match status" value="1"/>
</dbReference>
<keyword evidence="4" id="KW-0493">Microtubule</keyword>
<keyword evidence="10" id="KW-0206">Cytoskeleton</keyword>
<keyword evidence="9" id="KW-0505">Motor protein</keyword>
<dbReference type="InterPro" id="IPR026983">
    <property type="entry name" value="DHC"/>
</dbReference>
<feature type="domain" description="Dynein heavy chain hydrolytic ATP-binding dynein motor region" evidence="13">
    <location>
        <begin position="1489"/>
        <end position="1825"/>
    </location>
</feature>
<comment type="subcellular location">
    <subcellularLocation>
        <location evidence="1">Cytoplasm</location>
        <location evidence="1">Cytoskeleton</location>
    </subcellularLocation>
</comment>
<dbReference type="InterPro" id="IPR042228">
    <property type="entry name" value="Dynein_linker_3"/>
</dbReference>
<dbReference type="GO" id="GO:0051959">
    <property type="term" value="F:dynein light intermediate chain binding"/>
    <property type="evidence" value="ECO:0007669"/>
    <property type="project" value="InterPro"/>
</dbReference>
<evidence type="ECO:0000256" key="8">
    <source>
        <dbReference type="ARBA" id="ARBA00023054"/>
    </source>
</evidence>
<dbReference type="Proteomes" id="UP001329430">
    <property type="component" value="Chromosome 5"/>
</dbReference>
<dbReference type="InterPro" id="IPR043157">
    <property type="entry name" value="Dynein_AAA1S"/>
</dbReference>
<evidence type="ECO:0000256" key="4">
    <source>
        <dbReference type="ARBA" id="ARBA00022701"/>
    </source>
</evidence>
<reference evidence="15 16" key="1">
    <citation type="journal article" date="2024" name="Insects">
        <title>An Improved Chromosome-Level Genome Assembly of the Firefly Pyrocoelia pectoralis.</title>
        <authorList>
            <person name="Fu X."/>
            <person name="Meyer-Rochow V.B."/>
            <person name="Ballantyne L."/>
            <person name="Zhu X."/>
        </authorList>
    </citation>
    <scope>NUCLEOTIDE SEQUENCE [LARGE SCALE GENOMIC DNA]</scope>
    <source>
        <strain evidence="15">XCY_ONT2</strain>
    </source>
</reference>
<evidence type="ECO:0000256" key="6">
    <source>
        <dbReference type="ARBA" id="ARBA00022840"/>
    </source>
</evidence>
<sequence>MQYLVHINSLINICELSPSTDAVVDDLIILSLDHEVDYWTNVAKTSKGKDQRASISFRDIIEPLARDFSVLDALPLSDVEDLLENAHNVLDDLWRHDPPYPKARVQYLMDLIATDVTKCISKNLANVNIWTMEFNATTELLEQCITIVNHWASSCKQLTQIFWPNYSLHTWSGDPYVPQSLVDLKNRLQEVLNIRMIHRQLVRLLTASEERELKTETIFVPYENLDILECGPYTESAWNVANKKYEYLLQPAEERVASKLKKQLANTNISTRQLLYEFKRYTELINRPVVRKTLLNERQYLLSLLKEYLAQLSAQLTADSADSTSKYDTPEVVSEIMKVKQLETKAIEAKTISDKILDDLPGYEDLNQILTQLLKDIKQHHTELFDSWTSEVSQRIKNKTLSLQETDQVVQFSANKLMRVNYSSDLVTLIQEVRQLSVLGYRIPSHIEETATYAKKFMKHANVLQQIANFHNVIGDRMIISQRPMMLASALELSKLVQEQEVVSWNNIESVEKYINNLNAVVDKLSSENDMLATYHYQIMEKIKTLNDTDLIKYYHLWKDTTKTIREIISQVEGKGFQSTQSWKAEIDQQLYKVLEKQYLNSLETLHLYLPEIHANLIYRDSQLQLSPSIDSLKEKYQHQVKQFLDIPKGFRGVNSSSDQNIFAPIIENNQHALETVNEHRDEIIEQLNGVVKHWQSWLTLGALDVSQLTTWEHWELHFRASKTFGQEIAKLPSTEERVGCFIVGLSWLRSDLESHNRTYWSQLSLSLKDSIAQDVFKLQEYVDTSTATLNKQPLTVDQIGESDASYSDILHQKSQMEGLYQEMMRKSKMLSSWTRERVDSVNRLKGAWERLQNLLENYEHIIAKQMETMKTTVQIASDNLLNDMERFAAKWEQIKKKSQSGQMSGQSLTQLQKHLEDIKEKRDQMNYLCSRKEKLTTDVARFNLEPLTFTMFEEIEEDVKREEEQWLLFEEFYSEIEKFSSEEWIVFRKKSYRLDEFLGNWQNKLELSDNSPVVTVILQEINKYQGILPVLKYIRGDDFTENHWVEVFTMLNIAPKPIDILFLRDFLDASDRLIENAQQLQTVSRKAASEVVVRQALAELDHWDVQCRFVLTEHQDCNGTTVMLIKDFKEILNKIGDNQSLLQSVKNSSDYTTFSERSELWETRLTDLEEYLTTLVQVQRKWVYLEPIFGGGALGQEKSRFSRLDKDFKHLLQYIKNDVKVTSLTRYPNLRSILTNLQDQLSRCQNSLDDFLEGKRSKFPRFLFLGDDDLLEIVGQCSKEQVIQSHLKKIFAGIHSIKLDGGGKNIVAMCSIQDEIVPLNRLVNIDQPVENWLNVLVKEMQDSLRSLFIQCLGDGESADPLKYPSQILCLADSVRFTTICEQAIGNMALKQLLANYKAQLNHYSSLNFNESKDGSSLDSISTDGDSELIEIKLKSLLLDTIHHISVIEGLIENNVIKVNDWNWQKQLRYYSDKSGNITLKMVNAEMEYSYEYLGNQAKLVRTPLTDKCFLTLVQGMYLGMGGNPYGPAGTGKTESVKALGGLLGRQVLVFNCDEGIDGASMGKILSGLVRCGAWGCFDEFNRLDETTLSAVSMQIQPIQNALRLHQNTLNLLDREIEVNKHCGIFITLNPAGANYGGRNKLPDGLKQLFRPVVMTHPDHEQIATTLLHCDGYKHAALVSRKLLEVFTCASKLLSKQQHYDWGLRSIKTVLNNCGKNIRSYFKTSSSITLETELELAIKSLRVDVLSKLTYADRIKFENLINDIFPGTSAENFTDDVLTAALEKSYTDLNLEINSRQIAKCVELYQQLKQRMGVAIVGPPKSGKTTLRKLLFHALTHMGKSMKQHIFNPKSMPRHVLLGQIDVESRQWSDGVLTMYSLQAAGEPLDVSSWIVCDGDMDPDWVESLNSVLDDNKLLSLPSGWRIQFGPNSNFVFETHDLSYVSPATISRLGIIFLSEEDLGVSNIVSRFLAKQPEDLQGVLEQYISDYFYKAIDWVMMESELVTTTAQVSVALSALFQISNVSSKSEFAVGILYALGGYLPSSLRQVFTEQVFEWLGEPQPPSFFFYYNMEKDMIDYYSEPPSLDVDDAIIDLPLILTPQIRYTLNCLRKWFTEGNEQHFLIVGPRGSAKSLILNYLVKERSDFEIVTIHCSANLAPQYILQKLTQVKIARLFRCYHQHGIFRHVS</sequence>
<accession>A0AAN7V8U4</accession>
<keyword evidence="16" id="KW-1185">Reference proteome</keyword>
<dbReference type="InterPro" id="IPR035699">
    <property type="entry name" value="AAA_6"/>
</dbReference>
<dbReference type="GO" id="GO:0030286">
    <property type="term" value="C:dynein complex"/>
    <property type="evidence" value="ECO:0007669"/>
    <property type="project" value="UniProtKB-KW"/>
</dbReference>
<dbReference type="Gene3D" id="1.20.140.100">
    <property type="entry name" value="Dynein heavy chain, N-terminal domain 2"/>
    <property type="match status" value="1"/>
</dbReference>
<evidence type="ECO:0000313" key="15">
    <source>
        <dbReference type="EMBL" id="KAK5644080.1"/>
    </source>
</evidence>
<dbReference type="GO" id="GO:0045505">
    <property type="term" value="F:dynein intermediate chain binding"/>
    <property type="evidence" value="ECO:0007669"/>
    <property type="project" value="InterPro"/>
</dbReference>
<dbReference type="InterPro" id="IPR049400">
    <property type="entry name" value="DYNC2H1_AAA_dom"/>
</dbReference>
<dbReference type="PANTHER" id="PTHR45703:SF22">
    <property type="entry name" value="DYNEIN CYTOPLASMIC 2 HEAVY CHAIN 1"/>
    <property type="match status" value="1"/>
</dbReference>
<evidence type="ECO:0000256" key="1">
    <source>
        <dbReference type="ARBA" id="ARBA00004245"/>
    </source>
</evidence>
<evidence type="ECO:0000259" key="13">
    <source>
        <dbReference type="Pfam" id="PF12774"/>
    </source>
</evidence>
<keyword evidence="3" id="KW-0963">Cytoplasm</keyword>
<evidence type="ECO:0000256" key="7">
    <source>
        <dbReference type="ARBA" id="ARBA00023017"/>
    </source>
</evidence>
<dbReference type="InterPro" id="IPR013594">
    <property type="entry name" value="Dynein_heavy_tail"/>
</dbReference>
<evidence type="ECO:0000259" key="11">
    <source>
        <dbReference type="Pfam" id="PF08385"/>
    </source>
</evidence>
<proteinExistence type="inferred from homology"/>
<dbReference type="Gene3D" id="3.40.50.300">
    <property type="entry name" value="P-loop containing nucleotide triphosphate hydrolases"/>
    <property type="match status" value="3"/>
</dbReference>
<dbReference type="GO" id="GO:0005874">
    <property type="term" value="C:microtubule"/>
    <property type="evidence" value="ECO:0007669"/>
    <property type="project" value="UniProtKB-KW"/>
</dbReference>
<dbReference type="GO" id="GO:0007018">
    <property type="term" value="P:microtubule-based movement"/>
    <property type="evidence" value="ECO:0007669"/>
    <property type="project" value="InterPro"/>
</dbReference>
<evidence type="ECO:0000256" key="10">
    <source>
        <dbReference type="ARBA" id="ARBA00023212"/>
    </source>
</evidence>
<evidence type="ECO:0000256" key="5">
    <source>
        <dbReference type="ARBA" id="ARBA00022741"/>
    </source>
</evidence>
<keyword evidence="8" id="KW-0175">Coiled coil</keyword>
<dbReference type="Gene3D" id="1.20.58.1120">
    <property type="match status" value="1"/>
</dbReference>
<dbReference type="FunFam" id="3.40.50.300:FF:000071">
    <property type="entry name" value="Cytoplasmic dynein heavy chain 1"/>
    <property type="match status" value="1"/>
</dbReference>